<keyword evidence="2" id="KW-1185">Reference proteome</keyword>
<name>A0A183GM91_HELPZ</name>
<dbReference type="WBParaSite" id="HPBE_0002381101-mRNA-1">
    <property type="protein sequence ID" value="HPBE_0002381101-mRNA-1"/>
    <property type="gene ID" value="HPBE_0002381101"/>
</dbReference>
<protein>
    <submittedName>
        <fullName evidence="3">HEAT repeat domain-containing protein</fullName>
    </submittedName>
</protein>
<proteinExistence type="predicted"/>
<accession>A0A183GM91</accession>
<reference evidence="1 2" key="1">
    <citation type="submission" date="2018-11" db="EMBL/GenBank/DDBJ databases">
        <authorList>
            <consortium name="Pathogen Informatics"/>
        </authorList>
    </citation>
    <scope>NUCLEOTIDE SEQUENCE [LARGE SCALE GENOMIC DNA]</scope>
</reference>
<accession>A0A3P8DBJ5</accession>
<evidence type="ECO:0000313" key="1">
    <source>
        <dbReference type="EMBL" id="VDP41151.1"/>
    </source>
</evidence>
<organism evidence="2 3">
    <name type="scientific">Heligmosomoides polygyrus</name>
    <name type="common">Parasitic roundworm</name>
    <dbReference type="NCBI Taxonomy" id="6339"/>
    <lineage>
        <taxon>Eukaryota</taxon>
        <taxon>Metazoa</taxon>
        <taxon>Ecdysozoa</taxon>
        <taxon>Nematoda</taxon>
        <taxon>Chromadorea</taxon>
        <taxon>Rhabditida</taxon>
        <taxon>Rhabditina</taxon>
        <taxon>Rhabditomorpha</taxon>
        <taxon>Strongyloidea</taxon>
        <taxon>Heligmosomidae</taxon>
        <taxon>Heligmosomoides</taxon>
    </lineage>
</organism>
<reference evidence="3" key="2">
    <citation type="submission" date="2019-09" db="UniProtKB">
        <authorList>
            <consortium name="WormBaseParasite"/>
        </authorList>
    </citation>
    <scope>IDENTIFICATION</scope>
</reference>
<evidence type="ECO:0000313" key="3">
    <source>
        <dbReference type="WBParaSite" id="HPBE_0002381101-mRNA-1"/>
    </source>
</evidence>
<evidence type="ECO:0000313" key="2">
    <source>
        <dbReference type="Proteomes" id="UP000050761"/>
    </source>
</evidence>
<dbReference type="OrthoDB" id="340346at2759"/>
<dbReference type="Proteomes" id="UP000050761">
    <property type="component" value="Unassembled WGS sequence"/>
</dbReference>
<sequence>MIEANIEDRPVSNGLDWEKLFKLAEDPDLDDIARGPIETAIANLYAPHSSEGKEVHKLSAIRSLGDLFQSEGEDAIQKVLPAVQVSGVIDCSAKWHKLWHTNTLLTKFKPDSLSLAELKDDQSARIGTALSFGTTRTALFQRALSEERSNLDLHCEAAIVFKGIIQNDKLCARFP</sequence>
<dbReference type="EMBL" id="UZAH01035511">
    <property type="protein sequence ID" value="VDP41151.1"/>
    <property type="molecule type" value="Genomic_DNA"/>
</dbReference>
<dbReference type="AlphaFoldDB" id="A0A183GM91"/>
<gene>
    <name evidence="1" type="ORF">HPBE_LOCUS23810</name>
</gene>